<organism evidence="1 2">
    <name type="scientific">Mongoliibacter ruber</name>
    <dbReference type="NCBI Taxonomy" id="1750599"/>
    <lineage>
        <taxon>Bacteria</taxon>
        <taxon>Pseudomonadati</taxon>
        <taxon>Bacteroidota</taxon>
        <taxon>Cytophagia</taxon>
        <taxon>Cytophagales</taxon>
        <taxon>Cyclobacteriaceae</taxon>
        <taxon>Mongoliibacter</taxon>
    </lineage>
</organism>
<protein>
    <recommendedName>
        <fullName evidence="3">Apea-like HEPN domain-containing protein</fullName>
    </recommendedName>
</protein>
<evidence type="ECO:0008006" key="3">
    <source>
        <dbReference type="Google" id="ProtNLM"/>
    </source>
</evidence>
<dbReference type="OrthoDB" id="1904255at2"/>
<dbReference type="RefSeq" id="WP_106135704.1">
    <property type="nucleotide sequence ID" value="NZ_PVTR01000042.1"/>
</dbReference>
<accession>A0A2T0W753</accession>
<dbReference type="AlphaFoldDB" id="A0A2T0W753"/>
<keyword evidence="2" id="KW-1185">Reference proteome</keyword>
<gene>
    <name evidence="1" type="ORF">CLW00_1423</name>
</gene>
<evidence type="ECO:0000313" key="2">
    <source>
        <dbReference type="Proteomes" id="UP000238157"/>
    </source>
</evidence>
<reference evidence="1 2" key="1">
    <citation type="submission" date="2018-03" db="EMBL/GenBank/DDBJ databases">
        <title>Genomic Encyclopedia of Archaeal and Bacterial Type Strains, Phase II (KMG-II): from individual species to whole genera.</title>
        <authorList>
            <person name="Goeker M."/>
        </authorList>
    </citation>
    <scope>NUCLEOTIDE SEQUENCE [LARGE SCALE GENOMIC DNA]</scope>
    <source>
        <strain evidence="1 2">DSM 27929</strain>
    </source>
</reference>
<comment type="caution">
    <text evidence="1">The sequence shown here is derived from an EMBL/GenBank/DDBJ whole genome shotgun (WGS) entry which is preliminary data.</text>
</comment>
<dbReference type="Proteomes" id="UP000238157">
    <property type="component" value="Unassembled WGS sequence"/>
</dbReference>
<proteinExistence type="predicted"/>
<dbReference type="EMBL" id="PVTR01000042">
    <property type="protein sequence ID" value="PRY82538.1"/>
    <property type="molecule type" value="Genomic_DNA"/>
</dbReference>
<name>A0A2T0W753_9BACT</name>
<sequence>MIEWINNRFGTEFNENDLKNIKDFSLLWNIFENLVCNRNCSIQRMEESLNQIEFQLVNFENSLAYLKERYTMDNNTNERFEHLRITPIARKEFVKQVLLENDKNTSNIILALAIIVYRYRNNLFHGEKNFMLLNEQDENFRVANQILKSILTHF</sequence>
<evidence type="ECO:0000313" key="1">
    <source>
        <dbReference type="EMBL" id="PRY82538.1"/>
    </source>
</evidence>